<proteinExistence type="predicted"/>
<evidence type="ECO:0000313" key="2">
    <source>
        <dbReference type="Proteomes" id="UP000313312"/>
    </source>
</evidence>
<protein>
    <submittedName>
        <fullName evidence="1">Uncharacterized protein</fullName>
    </submittedName>
</protein>
<accession>A0A5C4TKM1</accession>
<name>A0A5C4TKM1_FRUSA</name>
<evidence type="ECO:0000313" key="1">
    <source>
        <dbReference type="EMBL" id="TNK91189.1"/>
    </source>
</evidence>
<gene>
    <name evidence="1" type="ORF">DID87_00460</name>
</gene>
<dbReference type="EMBL" id="QFCR01000001">
    <property type="protein sequence ID" value="TNK91189.1"/>
    <property type="molecule type" value="Genomic_DNA"/>
</dbReference>
<dbReference type="Proteomes" id="UP000313312">
    <property type="component" value="Unassembled WGS sequence"/>
</dbReference>
<organism evidence="1 2">
    <name type="scientific">Fructilactobacillus sanfranciscensis</name>
    <name type="common">Lactobacillus sanfranciscensis</name>
    <dbReference type="NCBI Taxonomy" id="1625"/>
    <lineage>
        <taxon>Bacteria</taxon>
        <taxon>Bacillati</taxon>
        <taxon>Bacillota</taxon>
        <taxon>Bacilli</taxon>
        <taxon>Lactobacillales</taxon>
        <taxon>Lactobacillaceae</taxon>
        <taxon>Fructilactobacillus</taxon>
    </lineage>
</organism>
<dbReference type="RefSeq" id="WP_014082217.1">
    <property type="nucleotide sequence ID" value="NZ_CP168671.1"/>
</dbReference>
<comment type="caution">
    <text evidence="1">The sequence shown here is derived from an EMBL/GenBank/DDBJ whole genome shotgun (WGS) entry which is preliminary data.</text>
</comment>
<sequence>MIIIKLSEFKVSSQDLDRARTIFIQNQSTIYPVTNLSINKQKLILGSGKKQKPLNLNQFNQQTMKFDKNLILYLDKPEKLRIFGYRLENNQIIFG</sequence>
<reference evidence="1 2" key="1">
    <citation type="submission" date="2018-05" db="EMBL/GenBank/DDBJ databases">
        <title>Lactobacillus sanfranciscensis Ah4 draft denome sequence.</title>
        <authorList>
            <person name="Zhang G."/>
        </authorList>
    </citation>
    <scope>NUCLEOTIDE SEQUENCE [LARGE SCALE GENOMIC DNA]</scope>
    <source>
        <strain evidence="1 2">Ah4</strain>
    </source>
</reference>
<dbReference type="AlphaFoldDB" id="A0A5C4TKM1"/>